<comment type="cofactor">
    <cofactor evidence="1 10 11 13">
        <name>FMN</name>
        <dbReference type="ChEBI" id="CHEBI:58210"/>
    </cofactor>
</comment>
<keyword evidence="6 10" id="KW-0521">NADP</keyword>
<gene>
    <name evidence="15" type="primary">dusC</name>
    <name evidence="10" type="synonym">dusA</name>
    <name evidence="15" type="ORF">FVIR_GE00447</name>
</gene>
<dbReference type="CDD" id="cd02801">
    <property type="entry name" value="DUS_like_FMN"/>
    <property type="match status" value="1"/>
</dbReference>
<evidence type="ECO:0000256" key="11">
    <source>
        <dbReference type="PIRNR" id="PIRNR006621"/>
    </source>
</evidence>
<dbReference type="InterPro" id="IPR013785">
    <property type="entry name" value="Aldolase_TIM"/>
</dbReference>
<comment type="caution">
    <text evidence="10">Lacks conserved residue(s) required for the propagation of feature annotation.</text>
</comment>
<evidence type="ECO:0000259" key="14">
    <source>
        <dbReference type="Pfam" id="PF01207"/>
    </source>
</evidence>
<dbReference type="Gene3D" id="1.20.120.1460">
    <property type="match status" value="1"/>
</dbReference>
<feature type="site" description="Interacts with tRNA; defines subfamily-specific binding signature" evidence="10">
    <location>
        <position position="317"/>
    </location>
</feature>
<dbReference type="FunFam" id="3.20.20.70:FF:000083">
    <property type="entry name" value="tRNA-dihydrouridine(20/20a) synthase"/>
    <property type="match status" value="1"/>
</dbReference>
<evidence type="ECO:0000256" key="5">
    <source>
        <dbReference type="ARBA" id="ARBA00022694"/>
    </source>
</evidence>
<dbReference type="PANTHER" id="PTHR42907">
    <property type="entry name" value="FMN-LINKED OXIDOREDUCTASES SUPERFAMILY PROTEIN"/>
    <property type="match status" value="1"/>
</dbReference>
<keyword evidence="2 10" id="KW-0820">tRNA-binding</keyword>
<dbReference type="SUPFAM" id="SSF51395">
    <property type="entry name" value="FMN-linked oxidoreductases"/>
    <property type="match status" value="1"/>
</dbReference>
<dbReference type="InterPro" id="IPR035587">
    <property type="entry name" value="DUS-like_FMN-bd"/>
</dbReference>
<dbReference type="GO" id="GO:0102266">
    <property type="term" value="F:tRNA-dihydrouridine20a synthase activity"/>
    <property type="evidence" value="ECO:0007669"/>
    <property type="project" value="RHEA"/>
</dbReference>
<dbReference type="GO" id="GO:0102264">
    <property type="term" value="F:tRNA-dihydrouridine20 synthase activity"/>
    <property type="evidence" value="ECO:0007669"/>
    <property type="project" value="UniProtKB-EC"/>
</dbReference>
<dbReference type="GO" id="GO:0010181">
    <property type="term" value="F:FMN binding"/>
    <property type="evidence" value="ECO:0007669"/>
    <property type="project" value="UniProtKB-UniRule"/>
</dbReference>
<feature type="binding site" evidence="10 13">
    <location>
        <begin position="226"/>
        <end position="228"/>
    </location>
    <ligand>
        <name>FMN</name>
        <dbReference type="ChEBI" id="CHEBI:58210"/>
    </ligand>
</feature>
<dbReference type="EC" id="1.3.1.91" evidence="10"/>
<comment type="similarity">
    <text evidence="11">Belongs to the dus family.</text>
</comment>
<keyword evidence="16" id="KW-1185">Reference proteome</keyword>
<comment type="catalytic activity">
    <reaction evidence="10">
        <text>5,6-dihydrouridine(20a) in tRNA + NADP(+) = uridine(20a) in tRNA + NADPH + H(+)</text>
        <dbReference type="Rhea" id="RHEA:53344"/>
        <dbReference type="Rhea" id="RHEA-COMP:13535"/>
        <dbReference type="Rhea" id="RHEA-COMP:13536"/>
        <dbReference type="ChEBI" id="CHEBI:15378"/>
        <dbReference type="ChEBI" id="CHEBI:57783"/>
        <dbReference type="ChEBI" id="CHEBI:58349"/>
        <dbReference type="ChEBI" id="CHEBI:65315"/>
        <dbReference type="ChEBI" id="CHEBI:74443"/>
    </reaction>
</comment>
<feature type="binding site" evidence="10 13">
    <location>
        <position position="153"/>
    </location>
    <ligand>
        <name>FMN</name>
        <dbReference type="ChEBI" id="CHEBI:58210"/>
    </ligand>
</feature>
<evidence type="ECO:0000256" key="8">
    <source>
        <dbReference type="ARBA" id="ARBA00023002"/>
    </source>
</evidence>
<keyword evidence="4 10" id="KW-0288">FMN</keyword>
<dbReference type="Proteomes" id="UP000095665">
    <property type="component" value="Chromosome I"/>
</dbReference>
<feature type="binding site" evidence="10 13">
    <location>
        <position position="186"/>
    </location>
    <ligand>
        <name>FMN</name>
        <dbReference type="ChEBI" id="CHEBI:58210"/>
    </ligand>
</feature>
<dbReference type="PATRIC" id="fig|1070130.3.peg.744"/>
<feature type="binding site" evidence="10 13">
    <location>
        <begin position="248"/>
        <end position="249"/>
    </location>
    <ligand>
        <name>FMN</name>
        <dbReference type="ChEBI" id="CHEBI:58210"/>
    </ligand>
</feature>
<evidence type="ECO:0000256" key="7">
    <source>
        <dbReference type="ARBA" id="ARBA00022884"/>
    </source>
</evidence>
<keyword evidence="13" id="KW-0547">Nucleotide-binding</keyword>
<dbReference type="AlphaFoldDB" id="A0A143WRY9"/>
<feature type="binding site" evidence="10 13">
    <location>
        <position position="84"/>
    </location>
    <ligand>
        <name>FMN</name>
        <dbReference type="ChEBI" id="CHEBI:58210"/>
    </ligand>
</feature>
<dbReference type="InterPro" id="IPR001269">
    <property type="entry name" value="DUS_fam"/>
</dbReference>
<dbReference type="InterPro" id="IPR004653">
    <property type="entry name" value="DusA"/>
</dbReference>
<dbReference type="PIRSF" id="PIRSF006621">
    <property type="entry name" value="Dus"/>
    <property type="match status" value="1"/>
</dbReference>
<comment type="catalytic activity">
    <reaction evidence="10">
        <text>5,6-dihydrouridine(20) in tRNA + NADP(+) = uridine(20) in tRNA + NADPH + H(+)</text>
        <dbReference type="Rhea" id="RHEA:53336"/>
        <dbReference type="Rhea" id="RHEA-COMP:13533"/>
        <dbReference type="Rhea" id="RHEA-COMP:13534"/>
        <dbReference type="ChEBI" id="CHEBI:15378"/>
        <dbReference type="ChEBI" id="CHEBI:57783"/>
        <dbReference type="ChEBI" id="CHEBI:58349"/>
        <dbReference type="ChEBI" id="CHEBI:65315"/>
        <dbReference type="ChEBI" id="CHEBI:74443"/>
        <dbReference type="EC" id="1.3.1.91"/>
    </reaction>
</comment>
<dbReference type="GO" id="GO:0000049">
    <property type="term" value="F:tRNA binding"/>
    <property type="evidence" value="ECO:0007669"/>
    <property type="project" value="UniProtKB-UniRule"/>
</dbReference>
<dbReference type="STRING" id="1070130.FVIR_GE00447"/>
<dbReference type="GO" id="GO:0050660">
    <property type="term" value="F:flavin adenine dinucleotide binding"/>
    <property type="evidence" value="ECO:0007669"/>
    <property type="project" value="InterPro"/>
</dbReference>
<dbReference type="NCBIfam" id="NF008774">
    <property type="entry name" value="PRK11815.1"/>
    <property type="match status" value="1"/>
</dbReference>
<sequence length="343" mass="38596">MIKNYSYQNNQPSALISTKIFSLAPGYLSVAPMLGITDRHCRFFLRQLNTNVLLYTEMITTGALLFGKNDHLFYHDAEHPIALQLGGNEPNVLARCAKLAQKRGYDEINLNIGCPSNRAKNGHFGACLMTEKNRVAACISAMHEVVTLPITVKIRIGIDKQDSYAFLYEFVDTVSSLGGCKTFIIHARKVLLNGLSTKENREIPPLDYDRVYQLKKDFPNLRLILNGGIKTLNDIQTHLKKLDGVMMGRAVYKNPFILAQIDSKLSGNVNPLISQMAVIEAMLPYIKYELSRGTALFHITRHMFGLFQGLPGAQKWRRYLNENAHRSGANTDVLIKALSYVQY</sequence>
<evidence type="ECO:0000256" key="4">
    <source>
        <dbReference type="ARBA" id="ARBA00022643"/>
    </source>
</evidence>
<evidence type="ECO:0000313" key="15">
    <source>
        <dbReference type="EMBL" id="CUX96287.1"/>
    </source>
</evidence>
<evidence type="ECO:0000313" key="16">
    <source>
        <dbReference type="Proteomes" id="UP000095665"/>
    </source>
</evidence>
<comment type="similarity">
    <text evidence="10">Belongs to the Dus family. DusA subfamily.</text>
</comment>
<evidence type="ECO:0000256" key="2">
    <source>
        <dbReference type="ARBA" id="ARBA00022555"/>
    </source>
</evidence>
<accession>A0A143WRY9</accession>
<protein>
    <recommendedName>
        <fullName evidence="10">tRNA-dihydrouridine(20/20a) synthase</fullName>
        <ecNumber evidence="10">1.3.1.91</ecNumber>
    </recommendedName>
    <alternativeName>
        <fullName evidence="10">U20-specific dihydrouridine synthase</fullName>
        <shortName evidence="10">U20-specific Dus</shortName>
    </alternativeName>
    <alternativeName>
        <fullName evidence="10">tRNA-dihydrouridine synthase A</fullName>
    </alternativeName>
</protein>
<comment type="catalytic activity">
    <reaction evidence="10">
        <text>5,6-dihydrouridine(20a) in tRNA + NAD(+) = uridine(20a) in tRNA + NADH + H(+)</text>
        <dbReference type="Rhea" id="RHEA:53348"/>
        <dbReference type="Rhea" id="RHEA-COMP:13535"/>
        <dbReference type="Rhea" id="RHEA-COMP:13536"/>
        <dbReference type="ChEBI" id="CHEBI:15378"/>
        <dbReference type="ChEBI" id="CHEBI:57540"/>
        <dbReference type="ChEBI" id="CHEBI:57945"/>
        <dbReference type="ChEBI" id="CHEBI:65315"/>
        <dbReference type="ChEBI" id="CHEBI:74443"/>
    </reaction>
</comment>
<dbReference type="OrthoDB" id="9783413at2"/>
<dbReference type="PROSITE" id="PS01136">
    <property type="entry name" value="UPF0034"/>
    <property type="match status" value="1"/>
</dbReference>
<keyword evidence="7 10" id="KW-0694">RNA-binding</keyword>
<feature type="domain" description="DUS-like FMN-binding" evidence="14">
    <location>
        <begin position="30"/>
        <end position="335"/>
    </location>
</feature>
<comment type="catalytic activity">
    <reaction evidence="10">
        <text>5,6-dihydrouridine(20) in tRNA + NAD(+) = uridine(20) in tRNA + NADH + H(+)</text>
        <dbReference type="Rhea" id="RHEA:53340"/>
        <dbReference type="Rhea" id="RHEA-COMP:13533"/>
        <dbReference type="Rhea" id="RHEA-COMP:13534"/>
        <dbReference type="ChEBI" id="CHEBI:15378"/>
        <dbReference type="ChEBI" id="CHEBI:57540"/>
        <dbReference type="ChEBI" id="CHEBI:57945"/>
        <dbReference type="ChEBI" id="CHEBI:65315"/>
        <dbReference type="ChEBI" id="CHEBI:74443"/>
        <dbReference type="EC" id="1.3.1.91"/>
    </reaction>
</comment>
<feature type="binding site" evidence="10">
    <location>
        <begin position="32"/>
        <end position="34"/>
    </location>
    <ligand>
        <name>FMN</name>
        <dbReference type="ChEBI" id="CHEBI:58210"/>
    </ligand>
</feature>
<feature type="site" description="Interacts with tRNA" evidence="10">
    <location>
        <position position="201"/>
    </location>
</feature>
<feature type="active site" description="Proton donor" evidence="10 12">
    <location>
        <position position="114"/>
    </location>
</feature>
<evidence type="ECO:0000256" key="1">
    <source>
        <dbReference type="ARBA" id="ARBA00001917"/>
    </source>
</evidence>
<keyword evidence="8 10" id="KW-0560">Oxidoreductase</keyword>
<evidence type="ECO:0000256" key="3">
    <source>
        <dbReference type="ARBA" id="ARBA00022630"/>
    </source>
</evidence>
<dbReference type="EMBL" id="LN999832">
    <property type="protein sequence ID" value="CUX96287.1"/>
    <property type="molecule type" value="Genomic_DNA"/>
</dbReference>
<keyword evidence="5 10" id="KW-0819">tRNA processing</keyword>
<evidence type="ECO:0000256" key="6">
    <source>
        <dbReference type="ARBA" id="ARBA00022857"/>
    </source>
</evidence>
<dbReference type="InterPro" id="IPR018517">
    <property type="entry name" value="tRNA_hU_synthase_CS"/>
</dbReference>
<dbReference type="Gene3D" id="3.20.20.70">
    <property type="entry name" value="Aldolase class I"/>
    <property type="match status" value="1"/>
</dbReference>
<proteinExistence type="inferred from homology"/>
<feature type="site" description="Interacts with tRNA; defines subfamily-specific binding signature" evidence="10">
    <location>
        <position position="198"/>
    </location>
</feature>
<feature type="site" description="Interacts with tRNA" evidence="10">
    <location>
        <position position="111"/>
    </location>
</feature>
<evidence type="ECO:0000256" key="13">
    <source>
        <dbReference type="PIRSR" id="PIRSR006621-2"/>
    </source>
</evidence>
<organism evidence="15 16">
    <name type="scientific">Candidatus Gullanella endobia</name>
    <dbReference type="NCBI Taxonomy" id="1070130"/>
    <lineage>
        <taxon>Bacteria</taxon>
        <taxon>Pseudomonadati</taxon>
        <taxon>Pseudomonadota</taxon>
        <taxon>Gammaproteobacteria</taxon>
        <taxon>Enterobacterales</taxon>
        <taxon>Enterobacteriaceae</taxon>
        <taxon>Candidatus Gullanella</taxon>
    </lineage>
</organism>
<comment type="function">
    <text evidence="9 10">Catalyzes the synthesis of 5,6-dihydrouridine (D), a modified base found in the D-loop of most tRNAs, via the reduction of the C5-C6 double bond in target uridines. Specifically modifies U20 and U20a in tRNAs.</text>
</comment>
<dbReference type="PANTHER" id="PTHR42907:SF1">
    <property type="entry name" value="FMN-LINKED OXIDOREDUCTASES SUPERFAMILY PROTEIN"/>
    <property type="match status" value="1"/>
</dbReference>
<evidence type="ECO:0000256" key="10">
    <source>
        <dbReference type="HAMAP-Rule" id="MF_02041"/>
    </source>
</evidence>
<dbReference type="Pfam" id="PF01207">
    <property type="entry name" value="Dus"/>
    <property type="match status" value="1"/>
</dbReference>
<dbReference type="KEGG" id="ged:FVIR_GE00447"/>
<evidence type="ECO:0000256" key="12">
    <source>
        <dbReference type="PIRSR" id="PIRSR006621-1"/>
    </source>
</evidence>
<name>A0A143WRY9_9ENTR</name>
<dbReference type="RefSeq" id="WP_067498407.1">
    <property type="nucleotide sequence ID" value="NZ_LN999832.1"/>
</dbReference>
<keyword evidence="3 10" id="KW-0285">Flavoprotein</keyword>
<dbReference type="NCBIfam" id="TIGR00742">
    <property type="entry name" value="yjbN"/>
    <property type="match status" value="1"/>
</dbReference>
<reference evidence="16" key="1">
    <citation type="submission" date="2016-01" db="EMBL/GenBank/DDBJ databases">
        <authorList>
            <person name="Husnik F."/>
        </authorList>
    </citation>
    <scope>NUCLEOTIDE SEQUENCE [LARGE SCALE GENOMIC DNA]</scope>
</reference>
<evidence type="ECO:0000256" key="9">
    <source>
        <dbReference type="ARBA" id="ARBA00058013"/>
    </source>
</evidence>
<dbReference type="HAMAP" id="MF_02041">
    <property type="entry name" value="DusA_subfam"/>
    <property type="match status" value="1"/>
</dbReference>